<dbReference type="AlphaFoldDB" id="B6A956"/>
<organism evidence="3 4">
    <name type="scientific">Cryptosporidium muris (strain RN66)</name>
    <dbReference type="NCBI Taxonomy" id="441375"/>
    <lineage>
        <taxon>Eukaryota</taxon>
        <taxon>Sar</taxon>
        <taxon>Alveolata</taxon>
        <taxon>Apicomplexa</taxon>
        <taxon>Conoidasida</taxon>
        <taxon>Coccidia</taxon>
        <taxon>Eucoccidiorida</taxon>
        <taxon>Eimeriorina</taxon>
        <taxon>Cryptosporidiidae</taxon>
        <taxon>Cryptosporidium</taxon>
    </lineage>
</organism>
<keyword evidence="1" id="KW-0812">Transmembrane</keyword>
<name>B6A956_CRYMR</name>
<proteinExistence type="predicted"/>
<keyword evidence="4" id="KW-1185">Reference proteome</keyword>
<dbReference type="Proteomes" id="UP000001460">
    <property type="component" value="Unassembled WGS sequence"/>
</dbReference>
<accession>B6A956</accession>
<evidence type="ECO:0000313" key="3">
    <source>
        <dbReference type="EMBL" id="EEA04747.1"/>
    </source>
</evidence>
<dbReference type="OrthoDB" id="341395at2759"/>
<evidence type="ECO:0000256" key="2">
    <source>
        <dbReference type="SAM" id="SignalP"/>
    </source>
</evidence>
<dbReference type="VEuPathDB" id="CryptoDB:CMU_038130"/>
<protein>
    <submittedName>
        <fullName evidence="3">Uncharacterized protein</fullName>
    </submittedName>
</protein>
<keyword evidence="1" id="KW-1133">Transmembrane helix</keyword>
<dbReference type="OMA" id="TFECDEL"/>
<keyword evidence="1" id="KW-0472">Membrane</keyword>
<feature type="signal peptide" evidence="2">
    <location>
        <begin position="1"/>
        <end position="19"/>
    </location>
</feature>
<evidence type="ECO:0000256" key="1">
    <source>
        <dbReference type="SAM" id="Phobius"/>
    </source>
</evidence>
<sequence length="695" mass="82083">MKSIFGLVTNILFLQVIRSHTKTGELILSYTWKISETYFPCIPQFLKVVGRHIILRNQISIYNQVLNEIKEKGNQELTELFSPESSIIDELNITINKFQEDFENQKNLLLKSNNLVFLDTKKTSLTSFLDNLVSLYRHYGLDDLYFIYQQIQYIGDGIEQINLSDQVNKEFYDVLQDAWFSFSSTSNKNNEKVFNLAQSIIQLFSEELIQDFKFNLKGDIRFSDFKSNFYDVYWKNIFDGINILTFLEEYSHLQLNVIYKTRLILIRVLLLYSEYYVGDTILNIQNIITKIKTNLASIDTLYKLYHGRNRINTVLNNENISQFKDLHLEFGSVILEWIYRTAVMEDLGVLYSKLLSYNIVLKDLTFECDELVNLIKDIGDDYIENVRAFYTPNKYISKIPNYLVIIQDMVSNSLNKLKLEDNIIRITIEDKRRLQITNLYLENTNFRSAMEVSTEIDLHTAIVKDKELLRNNRNFAEVIKIWDMKFDEFNAISGIFVNYLKRSSEFCNIYAHISLDMARQIYEYLANYLLYYDKRPVDKTNQTLDSPVMVDDLNQVRKAISEIQKTTNEKYPVDIFGQLISNDDFIYTNPKNQDSNGPKSENSLVHPIWIGVVMLTLFAMIYLWAKRQDKYLDIKKKDNFDDLNDEHQYKIEPNTTKYSSEYQNYMSSEEVEICKRKYYEHDRRSGSIILKAKKF</sequence>
<evidence type="ECO:0000313" key="4">
    <source>
        <dbReference type="Proteomes" id="UP000001460"/>
    </source>
</evidence>
<dbReference type="RefSeq" id="XP_002139096.1">
    <property type="nucleotide sequence ID" value="XM_002139060.1"/>
</dbReference>
<dbReference type="EMBL" id="DS989726">
    <property type="protein sequence ID" value="EEA04747.1"/>
    <property type="molecule type" value="Genomic_DNA"/>
</dbReference>
<feature type="chain" id="PRO_5002842244" evidence="2">
    <location>
        <begin position="20"/>
        <end position="695"/>
    </location>
</feature>
<feature type="transmembrane region" description="Helical" evidence="1">
    <location>
        <begin position="604"/>
        <end position="625"/>
    </location>
</feature>
<keyword evidence="2" id="KW-0732">Signal</keyword>
<reference evidence="3" key="1">
    <citation type="submission" date="2008-06" db="EMBL/GenBank/DDBJ databases">
        <authorList>
            <person name="Lorenzi H."/>
            <person name="Inman J."/>
            <person name="Miller J."/>
            <person name="Schobel S."/>
            <person name="Amedeo P."/>
            <person name="Caler E.V."/>
            <person name="da Silva J."/>
        </authorList>
    </citation>
    <scope>NUCLEOTIDE SEQUENCE [LARGE SCALE GENOMIC DNA]</scope>
    <source>
        <strain evidence="3">RN66</strain>
    </source>
</reference>
<dbReference type="GeneID" id="6994202"/>
<gene>
    <name evidence="3" type="ORF">CMU_038130</name>
</gene>